<evidence type="ECO:0000256" key="5">
    <source>
        <dbReference type="PIRSR" id="PIRSR604294-1"/>
    </source>
</evidence>
<dbReference type="GO" id="GO:0016121">
    <property type="term" value="P:carotene catabolic process"/>
    <property type="evidence" value="ECO:0007669"/>
    <property type="project" value="TreeGrafter"/>
</dbReference>
<proteinExistence type="inferred from homology"/>
<dbReference type="PANTHER" id="PTHR10543">
    <property type="entry name" value="BETA-CAROTENE DIOXYGENASE"/>
    <property type="match status" value="1"/>
</dbReference>
<evidence type="ECO:0000313" key="6">
    <source>
        <dbReference type="Proteomes" id="UP001515500"/>
    </source>
</evidence>
<sequence length="546" mass="60151">MEIPKLPSKLSPSSTPSQTLTTLNPIQTLIATTLNSIETNLIIPLETKKPLPKTINPNVQISGNYAPVAEFPLRRGLHVTGTIPDHLHGLYVRNGANPILPPSSGHHLFDGDGMIHSVVLSGEKQACYACRLTRTNKLKQELNYGRPLFPKPIGELHGHSGIARFLLFSLRAAAGIVDVSGGSGVANAGLIYFSGRLLAMSEDDLPYHVKITSDGDLETIGRFSFSGQLSSPMIAHPKIDPISGELFSLSYQLLNKPYLKYFYVDPISGEKSPDVAITLRQPTMIHDFAITENFVVIPDQQIVFDVKRMVHGKSPVRVDSGKKSKLGVMPKYDKDEKRIKWFTIPDCFCFHYWNAWEEIAGDGDGDGDGECTVVVVGSCMSPPDSVFNEDDDVELKCELMEFRMNMRTGETKTRVIIKGVNLEVGQVNKEKLGRKTRYIYMAVAEPWPKCSGIAKVDIESGEMKKFEYGEKKYGGEPTFVPVKGGEEDEGYVMSFVHDEVSGTSELVVLTAAELDMVATVSLPARVPYGFHGTFVGFNELSEQKAT</sequence>
<dbReference type="GO" id="GO:0009535">
    <property type="term" value="C:chloroplast thylakoid membrane"/>
    <property type="evidence" value="ECO:0007669"/>
    <property type="project" value="EnsemblPlants"/>
</dbReference>
<dbReference type="Proteomes" id="UP001515500">
    <property type="component" value="Chromosome 2"/>
</dbReference>
<dbReference type="GeneID" id="120270873"/>
<evidence type="ECO:0000313" key="7">
    <source>
        <dbReference type="RefSeq" id="XP_039133885.1"/>
    </source>
</evidence>
<comment type="cofactor">
    <cofactor evidence="5">
        <name>Fe(2+)</name>
        <dbReference type="ChEBI" id="CHEBI:29033"/>
    </cofactor>
    <text evidence="5">Binds 1 Fe(2+) ion per subunit.</text>
</comment>
<dbReference type="Pfam" id="PF03055">
    <property type="entry name" value="RPE65"/>
    <property type="match status" value="1"/>
</dbReference>
<feature type="binding site" evidence="5">
    <location>
        <position position="286"/>
    </location>
    <ligand>
        <name>Fe cation</name>
        <dbReference type="ChEBI" id="CHEBI:24875"/>
        <note>catalytic</note>
    </ligand>
</feature>
<accession>A0AB40C2A7</accession>
<reference evidence="7" key="1">
    <citation type="submission" date="2025-08" db="UniProtKB">
        <authorList>
            <consortium name="RefSeq"/>
        </authorList>
    </citation>
    <scope>IDENTIFICATION</scope>
</reference>
<name>A0AB40C2A7_DIOCR</name>
<feature type="binding site" evidence="5">
    <location>
        <position position="531"/>
    </location>
    <ligand>
        <name>Fe cation</name>
        <dbReference type="ChEBI" id="CHEBI:24875"/>
        <note>catalytic</note>
    </ligand>
</feature>
<dbReference type="InterPro" id="IPR004294">
    <property type="entry name" value="Carotenoid_Oase"/>
</dbReference>
<dbReference type="GO" id="GO:0009570">
    <property type="term" value="C:chloroplast stroma"/>
    <property type="evidence" value="ECO:0007669"/>
    <property type="project" value="EnsemblPlants"/>
</dbReference>
<dbReference type="PANTHER" id="PTHR10543:SF101">
    <property type="entry name" value="9-CIS-EPOXYCAROTENOID DIOXYGENASE NCED6, CHLOROPLASTIC"/>
    <property type="match status" value="1"/>
</dbReference>
<evidence type="ECO:0000256" key="2">
    <source>
        <dbReference type="ARBA" id="ARBA00022723"/>
    </source>
</evidence>
<evidence type="ECO:0000256" key="4">
    <source>
        <dbReference type="ARBA" id="ARBA00023004"/>
    </source>
</evidence>
<dbReference type="GO" id="GO:0045549">
    <property type="term" value="F:9-cis-epoxycarotenoid dioxygenase activity"/>
    <property type="evidence" value="ECO:0007669"/>
    <property type="project" value="EnsemblPlants"/>
</dbReference>
<dbReference type="AlphaFoldDB" id="A0AB40C2A7"/>
<comment type="similarity">
    <text evidence="1">Belongs to the carotenoid oxygenase family.</text>
</comment>
<keyword evidence="4 5" id="KW-0408">Iron</keyword>
<protein>
    <submittedName>
        <fullName evidence="7">9-cis-epoxycarotenoid dioxygenase NCED3, chloroplastic-like</fullName>
    </submittedName>
</protein>
<dbReference type="RefSeq" id="XP_039133885.1">
    <property type="nucleotide sequence ID" value="XM_039277951.1"/>
</dbReference>
<gene>
    <name evidence="7" type="primary">LOC120270873</name>
</gene>
<organism evidence="6 7">
    <name type="scientific">Dioscorea cayennensis subsp. rotundata</name>
    <name type="common">White Guinea yam</name>
    <name type="synonym">Dioscorea rotundata</name>
    <dbReference type="NCBI Taxonomy" id="55577"/>
    <lineage>
        <taxon>Eukaryota</taxon>
        <taxon>Viridiplantae</taxon>
        <taxon>Streptophyta</taxon>
        <taxon>Embryophyta</taxon>
        <taxon>Tracheophyta</taxon>
        <taxon>Spermatophyta</taxon>
        <taxon>Magnoliopsida</taxon>
        <taxon>Liliopsida</taxon>
        <taxon>Dioscoreales</taxon>
        <taxon>Dioscoreaceae</taxon>
        <taxon>Dioscorea</taxon>
    </lineage>
</organism>
<keyword evidence="3" id="KW-0223">Dioxygenase</keyword>
<feature type="binding site" evidence="5">
    <location>
        <position position="351"/>
    </location>
    <ligand>
        <name>Fe cation</name>
        <dbReference type="ChEBI" id="CHEBI:24875"/>
        <note>catalytic</note>
    </ligand>
</feature>
<evidence type="ECO:0000256" key="3">
    <source>
        <dbReference type="ARBA" id="ARBA00022964"/>
    </source>
</evidence>
<keyword evidence="6" id="KW-1185">Reference proteome</keyword>
<keyword evidence="2 5" id="KW-0479">Metal-binding</keyword>
<dbReference type="GO" id="GO:0046872">
    <property type="term" value="F:metal ion binding"/>
    <property type="evidence" value="ECO:0007669"/>
    <property type="project" value="UniProtKB-KW"/>
</dbReference>
<keyword evidence="3" id="KW-0560">Oxidoreductase</keyword>
<feature type="binding site" evidence="5">
    <location>
        <position position="236"/>
    </location>
    <ligand>
        <name>Fe cation</name>
        <dbReference type="ChEBI" id="CHEBI:24875"/>
        <note>catalytic</note>
    </ligand>
</feature>
<evidence type="ECO:0000256" key="1">
    <source>
        <dbReference type="ARBA" id="ARBA00006787"/>
    </source>
</evidence>
<dbReference type="GO" id="GO:0010114">
    <property type="term" value="P:response to red light"/>
    <property type="evidence" value="ECO:0007669"/>
    <property type="project" value="EnsemblPlants"/>
</dbReference>